<feature type="non-terminal residue" evidence="9">
    <location>
        <position position="156"/>
    </location>
</feature>
<gene>
    <name evidence="9" type="ORF">RFULGI_LOCUS11969</name>
</gene>
<evidence type="ECO:0000256" key="7">
    <source>
        <dbReference type="ARBA" id="ARBA00047337"/>
    </source>
</evidence>
<protein>
    <recommendedName>
        <fullName evidence="3">Acyl-protein thioesterase 1</fullName>
        <ecNumber evidence="2">3.1.2.22</ecNumber>
    </recommendedName>
    <alternativeName>
        <fullName evidence="6">Palmitoyl-protein hydrolase</fullName>
    </alternativeName>
</protein>
<dbReference type="SUPFAM" id="SSF53474">
    <property type="entry name" value="alpha/beta-Hydrolases"/>
    <property type="match status" value="1"/>
</dbReference>
<proteinExistence type="inferred from homology"/>
<keyword evidence="4" id="KW-0378">Hydrolase</keyword>
<organism evidence="9 10">
    <name type="scientific">Racocetra fulgida</name>
    <dbReference type="NCBI Taxonomy" id="60492"/>
    <lineage>
        <taxon>Eukaryota</taxon>
        <taxon>Fungi</taxon>
        <taxon>Fungi incertae sedis</taxon>
        <taxon>Mucoromycota</taxon>
        <taxon>Glomeromycotina</taxon>
        <taxon>Glomeromycetes</taxon>
        <taxon>Diversisporales</taxon>
        <taxon>Gigasporaceae</taxon>
        <taxon>Racocetra</taxon>
    </lineage>
</organism>
<evidence type="ECO:0000259" key="8">
    <source>
        <dbReference type="Pfam" id="PF02230"/>
    </source>
</evidence>
<dbReference type="GO" id="GO:0008474">
    <property type="term" value="F:palmitoyl-(protein) hydrolase activity"/>
    <property type="evidence" value="ECO:0007669"/>
    <property type="project" value="UniProtKB-EC"/>
</dbReference>
<dbReference type="GO" id="GO:0005737">
    <property type="term" value="C:cytoplasm"/>
    <property type="evidence" value="ECO:0007669"/>
    <property type="project" value="TreeGrafter"/>
</dbReference>
<dbReference type="PANTHER" id="PTHR10655">
    <property type="entry name" value="LYSOPHOSPHOLIPASE-RELATED"/>
    <property type="match status" value="1"/>
</dbReference>
<dbReference type="PANTHER" id="PTHR10655:SF17">
    <property type="entry name" value="LYSOPHOSPHOLIPASE-LIKE PROTEIN 1"/>
    <property type="match status" value="1"/>
</dbReference>
<dbReference type="Pfam" id="PF02230">
    <property type="entry name" value="Abhydrolase_2"/>
    <property type="match status" value="1"/>
</dbReference>
<reference evidence="9" key="1">
    <citation type="submission" date="2021-06" db="EMBL/GenBank/DDBJ databases">
        <authorList>
            <person name="Kallberg Y."/>
            <person name="Tangrot J."/>
            <person name="Rosling A."/>
        </authorList>
    </citation>
    <scope>NUCLEOTIDE SEQUENCE</scope>
    <source>
        <strain evidence="9">IN212</strain>
    </source>
</reference>
<keyword evidence="10" id="KW-1185">Reference proteome</keyword>
<evidence type="ECO:0000256" key="5">
    <source>
        <dbReference type="ARBA" id="ARBA00029392"/>
    </source>
</evidence>
<evidence type="ECO:0000313" key="9">
    <source>
        <dbReference type="EMBL" id="CAG8728747.1"/>
    </source>
</evidence>
<evidence type="ECO:0000256" key="6">
    <source>
        <dbReference type="ARBA" id="ARBA00031195"/>
    </source>
</evidence>
<evidence type="ECO:0000256" key="4">
    <source>
        <dbReference type="ARBA" id="ARBA00022801"/>
    </source>
</evidence>
<comment type="function">
    <text evidence="5">Hydrolyzes fatty acids from S-acylated cysteine residues in proteins with a strong preference for palmitoylated G-alpha proteins over other acyl substrates. Mediates the deacylation of G-alpha proteins such as GPA1 in vivo, but has weak or no activity toward palmitoylated Ras proteins. Has weak lysophospholipase activity in vitro; however such activity may not exist in vivo.</text>
</comment>
<feature type="non-terminal residue" evidence="9">
    <location>
        <position position="1"/>
    </location>
</feature>
<evidence type="ECO:0000256" key="3">
    <source>
        <dbReference type="ARBA" id="ARBA00014923"/>
    </source>
</evidence>
<accession>A0A9N9IB84</accession>
<dbReference type="AlphaFoldDB" id="A0A9N9IB84"/>
<dbReference type="InterPro" id="IPR003140">
    <property type="entry name" value="PLipase/COase/thioEstase"/>
</dbReference>
<comment type="caution">
    <text evidence="9">The sequence shown here is derived from an EMBL/GenBank/DDBJ whole genome shotgun (WGS) entry which is preliminary data.</text>
</comment>
<dbReference type="Gene3D" id="3.40.50.1820">
    <property type="entry name" value="alpha/beta hydrolase"/>
    <property type="match status" value="1"/>
</dbReference>
<dbReference type="EC" id="3.1.2.22" evidence="2"/>
<evidence type="ECO:0000256" key="2">
    <source>
        <dbReference type="ARBA" id="ARBA00012423"/>
    </source>
</evidence>
<name>A0A9N9IB84_9GLOM</name>
<dbReference type="OrthoDB" id="2418081at2759"/>
<comment type="catalytic activity">
    <reaction evidence="7">
        <text>S-hexadecanoyl-L-cysteinyl-[protein] + H2O = L-cysteinyl-[protein] + hexadecanoate + H(+)</text>
        <dbReference type="Rhea" id="RHEA:19233"/>
        <dbReference type="Rhea" id="RHEA-COMP:10131"/>
        <dbReference type="Rhea" id="RHEA-COMP:11032"/>
        <dbReference type="ChEBI" id="CHEBI:7896"/>
        <dbReference type="ChEBI" id="CHEBI:15377"/>
        <dbReference type="ChEBI" id="CHEBI:15378"/>
        <dbReference type="ChEBI" id="CHEBI:29950"/>
        <dbReference type="ChEBI" id="CHEBI:74151"/>
        <dbReference type="EC" id="3.1.2.22"/>
    </reaction>
</comment>
<dbReference type="EMBL" id="CAJVPZ010027568">
    <property type="protein sequence ID" value="CAG8728747.1"/>
    <property type="molecule type" value="Genomic_DNA"/>
</dbReference>
<dbReference type="Proteomes" id="UP000789396">
    <property type="component" value="Unassembled WGS sequence"/>
</dbReference>
<comment type="similarity">
    <text evidence="1">Belongs to the AB hydrolase superfamily. AB hydrolase 2 family.</text>
</comment>
<dbReference type="InterPro" id="IPR029058">
    <property type="entry name" value="AB_hydrolase_fold"/>
</dbReference>
<feature type="domain" description="Phospholipase/carboxylesterase/thioesterase" evidence="8">
    <location>
        <begin position="54"/>
        <end position="118"/>
    </location>
</feature>
<dbReference type="InterPro" id="IPR050565">
    <property type="entry name" value="LYPA1-2/EST-like"/>
</dbReference>
<evidence type="ECO:0000256" key="1">
    <source>
        <dbReference type="ARBA" id="ARBA00006499"/>
    </source>
</evidence>
<dbReference type="GO" id="GO:0052689">
    <property type="term" value="F:carboxylic ester hydrolase activity"/>
    <property type="evidence" value="ECO:0007669"/>
    <property type="project" value="TreeGrafter"/>
</dbReference>
<evidence type="ECO:0000313" key="10">
    <source>
        <dbReference type="Proteomes" id="UP000789396"/>
    </source>
</evidence>
<sequence length="156" mass="17974">MDKIIFLPENEHISTIIFLHGTDLAKTKEEIVFNEKTRKEFFKLSLFSRNHLPLTAELTFPQALGGVICLSGILPLYQSACQLAENKKPKTSVLICHGEKDKLVPLWISQTSIEILMDNDYLGIHDLREYLREKLYQYDSIKNEVVLQNKINLKAN</sequence>